<keyword evidence="2" id="KW-1185">Reference proteome</keyword>
<organism evidence="1 2">
    <name type="scientific">Rhizopus delemar</name>
    <dbReference type="NCBI Taxonomy" id="936053"/>
    <lineage>
        <taxon>Eukaryota</taxon>
        <taxon>Fungi</taxon>
        <taxon>Fungi incertae sedis</taxon>
        <taxon>Mucoromycota</taxon>
        <taxon>Mucoromycotina</taxon>
        <taxon>Mucoromycetes</taxon>
        <taxon>Mucorales</taxon>
        <taxon>Mucorineae</taxon>
        <taxon>Rhizopodaceae</taxon>
        <taxon>Rhizopus</taxon>
    </lineage>
</organism>
<dbReference type="Proteomes" id="UP000740926">
    <property type="component" value="Unassembled WGS sequence"/>
</dbReference>
<evidence type="ECO:0000313" key="2">
    <source>
        <dbReference type="Proteomes" id="UP000740926"/>
    </source>
</evidence>
<name>A0A9P6XTT5_9FUNG</name>
<proteinExistence type="predicted"/>
<sequence length="92" mass="10050">MPLQIVTDHRTQAGIVFDQYDIQHFQGLRGRKRTATARARRCYPSHRAARVQGAGAIQPGLLAHGPGLSPGNHLAPSIAGCRYKTLPSSHVW</sequence>
<protein>
    <submittedName>
        <fullName evidence="1">Uncharacterized protein</fullName>
    </submittedName>
</protein>
<comment type="caution">
    <text evidence="1">The sequence shown here is derived from an EMBL/GenBank/DDBJ whole genome shotgun (WGS) entry which is preliminary data.</text>
</comment>
<reference evidence="1 2" key="1">
    <citation type="journal article" date="2020" name="Microb. Genom.">
        <title>Genetic diversity of clinical and environmental Mucorales isolates obtained from an investigation of mucormycosis cases among solid organ transplant recipients.</title>
        <authorList>
            <person name="Nguyen M.H."/>
            <person name="Kaul D."/>
            <person name="Muto C."/>
            <person name="Cheng S.J."/>
            <person name="Richter R.A."/>
            <person name="Bruno V.M."/>
            <person name="Liu G."/>
            <person name="Beyhan S."/>
            <person name="Sundermann A.J."/>
            <person name="Mounaud S."/>
            <person name="Pasculle A.W."/>
            <person name="Nierman W.C."/>
            <person name="Driscoll E."/>
            <person name="Cumbie R."/>
            <person name="Clancy C.J."/>
            <person name="Dupont C.L."/>
        </authorList>
    </citation>
    <scope>NUCLEOTIDE SEQUENCE [LARGE SCALE GENOMIC DNA]</scope>
    <source>
        <strain evidence="1 2">GL24</strain>
    </source>
</reference>
<accession>A0A9P6XTT5</accession>
<evidence type="ECO:0000313" key="1">
    <source>
        <dbReference type="EMBL" id="KAG1532432.1"/>
    </source>
</evidence>
<gene>
    <name evidence="1" type="ORF">G6F50_016224</name>
</gene>
<dbReference type="AlphaFoldDB" id="A0A9P6XTT5"/>
<dbReference type="EMBL" id="JAANIU010009919">
    <property type="protein sequence ID" value="KAG1532432.1"/>
    <property type="molecule type" value="Genomic_DNA"/>
</dbReference>